<organism evidence="2 3">
    <name type="scientific">Nonomuraea jabiensis</name>
    <dbReference type="NCBI Taxonomy" id="882448"/>
    <lineage>
        <taxon>Bacteria</taxon>
        <taxon>Bacillati</taxon>
        <taxon>Actinomycetota</taxon>
        <taxon>Actinomycetes</taxon>
        <taxon>Streptosporangiales</taxon>
        <taxon>Streptosporangiaceae</taxon>
        <taxon>Nonomuraea</taxon>
    </lineage>
</organism>
<dbReference type="AlphaFoldDB" id="A0A7W9G3N2"/>
<dbReference type="EMBL" id="JACHMB010000001">
    <property type="protein sequence ID" value="MBB5776618.1"/>
    <property type="molecule type" value="Genomic_DNA"/>
</dbReference>
<feature type="region of interest" description="Disordered" evidence="1">
    <location>
        <begin position="1"/>
        <end position="20"/>
    </location>
</feature>
<gene>
    <name evidence="2" type="ORF">HD596_003374</name>
</gene>
<protein>
    <submittedName>
        <fullName evidence="2">Uncharacterized protein</fullName>
    </submittedName>
</protein>
<evidence type="ECO:0000313" key="3">
    <source>
        <dbReference type="Proteomes" id="UP000579153"/>
    </source>
</evidence>
<evidence type="ECO:0000313" key="2">
    <source>
        <dbReference type="EMBL" id="MBB5776618.1"/>
    </source>
</evidence>
<proteinExistence type="predicted"/>
<keyword evidence="3" id="KW-1185">Reference proteome</keyword>
<evidence type="ECO:0000256" key="1">
    <source>
        <dbReference type="SAM" id="MobiDB-lite"/>
    </source>
</evidence>
<sequence length="69" mass="7601">MKAAIWPGPSTRSSRPTPTRRKCFTLPKYVVTNTLTEGTWNPTVVLKGDPVHAVTELRRASENVIHAAS</sequence>
<dbReference type="Proteomes" id="UP000579153">
    <property type="component" value="Unassembled WGS sequence"/>
</dbReference>
<accession>A0A7W9G3N2</accession>
<reference evidence="2 3" key="1">
    <citation type="submission" date="2020-08" db="EMBL/GenBank/DDBJ databases">
        <title>Sequencing the genomes of 1000 actinobacteria strains.</title>
        <authorList>
            <person name="Klenk H.-P."/>
        </authorList>
    </citation>
    <scope>NUCLEOTIDE SEQUENCE [LARGE SCALE GENOMIC DNA]</scope>
    <source>
        <strain evidence="2 3">DSM 45507</strain>
    </source>
</reference>
<name>A0A7W9G3N2_9ACTN</name>
<comment type="caution">
    <text evidence="2">The sequence shown here is derived from an EMBL/GenBank/DDBJ whole genome shotgun (WGS) entry which is preliminary data.</text>
</comment>